<feature type="region of interest" description="Disordered" evidence="1">
    <location>
        <begin position="142"/>
        <end position="166"/>
    </location>
</feature>
<feature type="compositionally biased region" description="Low complexity" evidence="1">
    <location>
        <begin position="34"/>
        <end position="43"/>
    </location>
</feature>
<dbReference type="GeneID" id="68117297"/>
<evidence type="ECO:0000313" key="3">
    <source>
        <dbReference type="Proteomes" id="UP000444721"/>
    </source>
</evidence>
<evidence type="ECO:0000256" key="1">
    <source>
        <dbReference type="SAM" id="MobiDB-lite"/>
    </source>
</evidence>
<gene>
    <name evidence="2" type="ORF">FDP41_010082</name>
</gene>
<feature type="region of interest" description="Disordered" evidence="1">
    <location>
        <begin position="102"/>
        <end position="121"/>
    </location>
</feature>
<feature type="region of interest" description="Disordered" evidence="1">
    <location>
        <begin position="219"/>
        <end position="255"/>
    </location>
</feature>
<dbReference type="AlphaFoldDB" id="A0A6A5BFL9"/>
<reference evidence="2 3" key="1">
    <citation type="journal article" date="2019" name="Sci. Rep.">
        <title>Nanopore sequencing improves the draft genome of the human pathogenic amoeba Naegleria fowleri.</title>
        <authorList>
            <person name="Liechti N."/>
            <person name="Schurch N."/>
            <person name="Bruggmann R."/>
            <person name="Wittwer M."/>
        </authorList>
    </citation>
    <scope>NUCLEOTIDE SEQUENCE [LARGE SCALE GENOMIC DNA]</scope>
    <source>
        <strain evidence="2 3">ATCC 30894</strain>
    </source>
</reference>
<organism evidence="2 3">
    <name type="scientific">Naegleria fowleri</name>
    <name type="common">Brain eating amoeba</name>
    <dbReference type="NCBI Taxonomy" id="5763"/>
    <lineage>
        <taxon>Eukaryota</taxon>
        <taxon>Discoba</taxon>
        <taxon>Heterolobosea</taxon>
        <taxon>Tetramitia</taxon>
        <taxon>Eutetramitia</taxon>
        <taxon>Vahlkampfiidae</taxon>
        <taxon>Naegleria</taxon>
    </lineage>
</organism>
<dbReference type="VEuPathDB" id="AmoebaDB:NF0129690"/>
<feature type="compositionally biased region" description="Basic residues" evidence="1">
    <location>
        <begin position="143"/>
        <end position="152"/>
    </location>
</feature>
<feature type="compositionally biased region" description="Low complexity" evidence="1">
    <location>
        <begin position="243"/>
        <end position="255"/>
    </location>
</feature>
<proteinExistence type="predicted"/>
<sequence length="552" mass="62070">MTEHNNNHRHSLTPTFHLHSKKKITNPSIMTTNNNNNHNSCNHPTPPTPQLTPPPTTIKQPKKLRQEINTHAFKQNYFELDLHSGDGVGGVGGQVEVLRFQTSSTTSPTSSQSSSSNLSSSKICKRFQQRFRSSDLSLEVPKKSLKKKRKKIQPSVSNGDDDDSLELLMEPSTATTTTTTWFQPQPSSLLTYSQADSRPWQHGINQQPQDATQVLIPSESSRKGKEDDHLQVEPPKKKHFKSTTTMTPTLPPQQQVHQQPQPQLYQPHHSMNEVVNIAHVSPSEKPLLQPVDMSLPQVLQWLKEMQQMQQQQHDERGFQASDQHLVATSHVQNFQIDSFIPHQNHSVGMVDPNNYGTLFGYEYLLQKTTTPPNSFHQKTMYTAIESASTRNENRIQLCPSMGTHFVPSTYGIPPNKEEVESCALQEAWQRWLKENSAERSGHVQQVMHYGSIIESCDLYNSTVSKLESIHNSQSLTSNLYPITSSSSNEGVSSCNLSSTVINHVVQKEQPQLDECQEGITNRNEVISTWAGLYLAIQQALKVGGPSSPLWNK</sequence>
<feature type="region of interest" description="Disordered" evidence="1">
    <location>
        <begin position="34"/>
        <end position="58"/>
    </location>
</feature>
<dbReference type="Proteomes" id="UP000444721">
    <property type="component" value="Unassembled WGS sequence"/>
</dbReference>
<name>A0A6A5BFL9_NAEFO</name>
<dbReference type="EMBL" id="VFQX01000074">
    <property type="protein sequence ID" value="KAF0971859.1"/>
    <property type="molecule type" value="Genomic_DNA"/>
</dbReference>
<dbReference type="VEuPathDB" id="AmoebaDB:NfTy_082340"/>
<accession>A0A6A5BFL9</accession>
<keyword evidence="3" id="KW-1185">Reference proteome</keyword>
<protein>
    <submittedName>
        <fullName evidence="2">Uncharacterized protein</fullName>
    </submittedName>
</protein>
<feature type="compositionally biased region" description="Pro residues" evidence="1">
    <location>
        <begin position="44"/>
        <end position="56"/>
    </location>
</feature>
<dbReference type="VEuPathDB" id="AmoebaDB:FDP41_010082"/>
<comment type="caution">
    <text evidence="2">The sequence shown here is derived from an EMBL/GenBank/DDBJ whole genome shotgun (WGS) entry which is preliminary data.</text>
</comment>
<dbReference type="RefSeq" id="XP_044556575.1">
    <property type="nucleotide sequence ID" value="XM_044700342.1"/>
</dbReference>
<feature type="compositionally biased region" description="Basic and acidic residues" evidence="1">
    <location>
        <begin position="220"/>
        <end position="235"/>
    </location>
</feature>
<evidence type="ECO:0000313" key="2">
    <source>
        <dbReference type="EMBL" id="KAF0971859.1"/>
    </source>
</evidence>